<dbReference type="KEGG" id="emo:DM558_12770"/>
<organism evidence="1 2">
    <name type="scientific">Entomomonas moraniae</name>
    <dbReference type="NCBI Taxonomy" id="2213226"/>
    <lineage>
        <taxon>Bacteria</taxon>
        <taxon>Pseudomonadati</taxon>
        <taxon>Pseudomonadota</taxon>
        <taxon>Gammaproteobacteria</taxon>
        <taxon>Pseudomonadales</taxon>
        <taxon>Pseudomonadaceae</taxon>
        <taxon>Entomomonas</taxon>
    </lineage>
</organism>
<evidence type="ECO:0000313" key="1">
    <source>
        <dbReference type="EMBL" id="AZS51589.1"/>
    </source>
</evidence>
<protein>
    <submittedName>
        <fullName evidence="1">Uncharacterized protein</fullName>
    </submittedName>
</protein>
<sequence>MVKCEKKPLFVPLSPASQAVGENVLFFNANASMDAVYECANARFQAIINLLDMLHEFKSSSPNNAAVVSSVASFLLNDANTLFEELSGLALSYDKSQLDV</sequence>
<evidence type="ECO:0000313" key="2">
    <source>
        <dbReference type="Proteomes" id="UP000273143"/>
    </source>
</evidence>
<proteinExistence type="predicted"/>
<reference evidence="2" key="1">
    <citation type="submission" date="2018-06" db="EMBL/GenBank/DDBJ databases">
        <title>Complete genome of Pseudomonas insecticola strain QZS01.</title>
        <authorList>
            <person name="Wang J."/>
            <person name="Su Q."/>
        </authorList>
    </citation>
    <scope>NUCLEOTIDE SEQUENCE [LARGE SCALE GENOMIC DNA]</scope>
    <source>
        <strain evidence="2">QZS01</strain>
    </source>
</reference>
<keyword evidence="2" id="KW-1185">Reference proteome</keyword>
<accession>A0A3Q9JKB3</accession>
<dbReference type="Proteomes" id="UP000273143">
    <property type="component" value="Chromosome"/>
</dbReference>
<gene>
    <name evidence="1" type="ORF">DM558_12770</name>
</gene>
<name>A0A3Q9JKB3_9GAMM</name>
<dbReference type="AlphaFoldDB" id="A0A3Q9JKB3"/>
<dbReference type="RefSeq" id="WP_127164329.1">
    <property type="nucleotide sequence ID" value="NZ_CP029822.1"/>
</dbReference>
<dbReference type="EMBL" id="CP029822">
    <property type="protein sequence ID" value="AZS51589.1"/>
    <property type="molecule type" value="Genomic_DNA"/>
</dbReference>